<evidence type="ECO:0000256" key="14">
    <source>
        <dbReference type="ARBA" id="ARBA00023273"/>
    </source>
</evidence>
<evidence type="ECO:0000259" key="18">
    <source>
        <dbReference type="PROSITE" id="PS50862"/>
    </source>
</evidence>
<dbReference type="InterPro" id="IPR045864">
    <property type="entry name" value="aa-tRNA-synth_II/BPL/LPL"/>
</dbReference>
<evidence type="ECO:0000256" key="8">
    <source>
        <dbReference type="ARBA" id="ARBA00022598"/>
    </source>
</evidence>
<protein>
    <recommendedName>
        <fullName evidence="6">Glycine--tRNA ligase</fullName>
        <ecNumber evidence="5">6.1.1.14</ecNumber>
    </recommendedName>
    <alternativeName>
        <fullName evidence="15">Diadenosine tetraphosphate synthetase</fullName>
    </alternativeName>
</protein>
<gene>
    <name evidence="19" type="ORF">CCAE0312_LOCUS5554</name>
</gene>
<keyword evidence="11" id="KW-0067">ATP-binding</keyword>
<dbReference type="FunFam" id="3.30.930.10:FF:000158">
    <property type="entry name" value="Glycyl-tRNA synthetase"/>
    <property type="match status" value="1"/>
</dbReference>
<evidence type="ECO:0000256" key="1">
    <source>
        <dbReference type="ARBA" id="ARBA00004489"/>
    </source>
</evidence>
<comment type="catalytic activity">
    <reaction evidence="17">
        <text>tRNA(Gly) + glycine + ATP = glycyl-tRNA(Gly) + AMP + diphosphate</text>
        <dbReference type="Rhea" id="RHEA:16013"/>
        <dbReference type="Rhea" id="RHEA-COMP:9664"/>
        <dbReference type="Rhea" id="RHEA-COMP:9683"/>
        <dbReference type="ChEBI" id="CHEBI:30616"/>
        <dbReference type="ChEBI" id="CHEBI:33019"/>
        <dbReference type="ChEBI" id="CHEBI:57305"/>
        <dbReference type="ChEBI" id="CHEBI:78442"/>
        <dbReference type="ChEBI" id="CHEBI:78522"/>
        <dbReference type="ChEBI" id="CHEBI:456215"/>
        <dbReference type="EC" id="6.1.1.14"/>
    </reaction>
    <physiologicalReaction direction="left-to-right" evidence="17">
        <dbReference type="Rhea" id="RHEA:16014"/>
    </physiologicalReaction>
</comment>
<dbReference type="InterPro" id="IPR002315">
    <property type="entry name" value="tRNA-synt_gly"/>
</dbReference>
<evidence type="ECO:0000256" key="7">
    <source>
        <dbReference type="ARBA" id="ARBA00022490"/>
    </source>
</evidence>
<name>A0A7S1TEB7_9RHOD</name>
<dbReference type="InterPro" id="IPR036621">
    <property type="entry name" value="Anticodon-bd_dom_sf"/>
</dbReference>
<dbReference type="GO" id="GO:0005524">
    <property type="term" value="F:ATP binding"/>
    <property type="evidence" value="ECO:0007669"/>
    <property type="project" value="UniProtKB-KW"/>
</dbReference>
<keyword evidence="7" id="KW-0963">Cytoplasm</keyword>
<reference evidence="19" key="1">
    <citation type="submission" date="2021-01" db="EMBL/GenBank/DDBJ databases">
        <authorList>
            <person name="Corre E."/>
            <person name="Pelletier E."/>
            <person name="Niang G."/>
            <person name="Scheremetjew M."/>
            <person name="Finn R."/>
            <person name="Kale V."/>
            <person name="Holt S."/>
            <person name="Cochrane G."/>
            <person name="Meng A."/>
            <person name="Brown T."/>
            <person name="Cohen L."/>
        </authorList>
    </citation>
    <scope>NUCLEOTIDE SEQUENCE</scope>
    <source>
        <strain evidence="19">SAG 36.94</strain>
    </source>
</reference>
<comment type="similarity">
    <text evidence="3">Belongs to the class-II aminoacyl-tRNA synthetase family.</text>
</comment>
<dbReference type="Gene3D" id="3.30.720.200">
    <property type="match status" value="1"/>
</dbReference>
<dbReference type="GO" id="GO:0005739">
    <property type="term" value="C:mitochondrion"/>
    <property type="evidence" value="ECO:0007669"/>
    <property type="project" value="TreeGrafter"/>
</dbReference>
<evidence type="ECO:0000256" key="9">
    <source>
        <dbReference type="ARBA" id="ARBA00022679"/>
    </source>
</evidence>
<evidence type="ECO:0000256" key="15">
    <source>
        <dbReference type="ARBA" id="ARBA00030057"/>
    </source>
</evidence>
<keyword evidence="10" id="KW-0547">Nucleotide-binding</keyword>
<keyword evidence="9" id="KW-0808">Transferase</keyword>
<dbReference type="Gene3D" id="3.40.50.800">
    <property type="entry name" value="Anticodon-binding domain"/>
    <property type="match status" value="1"/>
</dbReference>
<evidence type="ECO:0000256" key="12">
    <source>
        <dbReference type="ARBA" id="ARBA00022917"/>
    </source>
</evidence>
<evidence type="ECO:0000256" key="10">
    <source>
        <dbReference type="ARBA" id="ARBA00022741"/>
    </source>
</evidence>
<organism evidence="19">
    <name type="scientific">Compsopogon caeruleus</name>
    <dbReference type="NCBI Taxonomy" id="31354"/>
    <lineage>
        <taxon>Eukaryota</taxon>
        <taxon>Rhodophyta</taxon>
        <taxon>Compsopogonophyceae</taxon>
        <taxon>Compsopogonales</taxon>
        <taxon>Compsopogonaceae</taxon>
        <taxon>Compsopogon</taxon>
    </lineage>
</organism>
<dbReference type="GO" id="GO:0016740">
    <property type="term" value="F:transferase activity"/>
    <property type="evidence" value="ECO:0007669"/>
    <property type="project" value="UniProtKB-KW"/>
</dbReference>
<dbReference type="NCBIfam" id="NF003211">
    <property type="entry name" value="PRK04173.1"/>
    <property type="match status" value="1"/>
</dbReference>
<dbReference type="InterPro" id="IPR027031">
    <property type="entry name" value="Gly-tRNA_synthase/POLG2"/>
</dbReference>
<dbReference type="EC" id="6.1.1.14" evidence="5"/>
<comment type="subcellular location">
    <subcellularLocation>
        <location evidence="1">Cell projection</location>
        <location evidence="1">Axon</location>
    </subcellularLocation>
    <subcellularLocation>
        <location evidence="2">Cytoplasm</location>
    </subcellularLocation>
</comment>
<evidence type="ECO:0000256" key="11">
    <source>
        <dbReference type="ARBA" id="ARBA00022840"/>
    </source>
</evidence>
<sequence>MELDDEVKRLDEEIGLLSVRSCEESAVVRRLRDAGGGCDREELVAAEAKIKETMRKLKAIQRQRDALVPPGVGSEGSKFRREQVESLLKRRFFVTPAFEIYGGVRGLYDYGPPGCAIKNNVVQMWRQHFVVEENMLELEATCLTPEPVLKASGHVDKFTDLMVKDLVTGDGFRADHLLEDHLRKVVEDRTISGEQREKAAALAERADDLSAEEMDHALKEWTVKAPDTGNDLSNAYPFNLMFATSIGPTGLVPGYLRPETAQGIFVNFKKLLEFVGGKIPFACAQIGLSFRNEISPKSGLLRVREFMQAEIEHFVDPEKKTHPKFQAIRDQTVCLYPRENQLTSRITREVTVGAAVDGGIIDNETLAYFIARTSSFVERLGLKPEHVRFRQHLENEMAHYARDCWDLEVETSYGWIECAGLADRSAYDLSNHSEKSNADLVARETYQTVQRVEVLEVIPNKGVLGKLFKREAQKLIAYLEGMEHDRATELQSSIQNNGGKISIDVPGHGKYEVTADMLKFERNTKSITGRNYYPSVIEPSFGIGRLLYCLFEHVHYSRPEDETREVLKLPASIAPVKCVLLPLSKNAQFESALQNLQTKLGLEGLINRIDDSGVSIGRRYSRSDEIGIPFGITVDFDSLNDDTVTLRERDSTKQVRGPIDLIVQAVRGMVDGTMTWATVCEKLPSFEAGTELESKE</sequence>
<keyword evidence="14" id="KW-0966">Cell projection</keyword>
<dbReference type="GO" id="GO:0070150">
    <property type="term" value="P:mitochondrial glycyl-tRNA aminoacylation"/>
    <property type="evidence" value="ECO:0007669"/>
    <property type="project" value="TreeGrafter"/>
</dbReference>
<dbReference type="GO" id="GO:0004820">
    <property type="term" value="F:glycine-tRNA ligase activity"/>
    <property type="evidence" value="ECO:0007669"/>
    <property type="project" value="UniProtKB-EC"/>
</dbReference>
<dbReference type="Pfam" id="PF03129">
    <property type="entry name" value="HGTP_anticodon"/>
    <property type="match status" value="1"/>
</dbReference>
<dbReference type="NCBIfam" id="TIGR00389">
    <property type="entry name" value="glyS_dimeric"/>
    <property type="match status" value="1"/>
</dbReference>
<dbReference type="InterPro" id="IPR006195">
    <property type="entry name" value="aa-tRNA-synth_II"/>
</dbReference>
<evidence type="ECO:0000256" key="2">
    <source>
        <dbReference type="ARBA" id="ARBA00004496"/>
    </source>
</evidence>
<dbReference type="AlphaFoldDB" id="A0A7S1TEB7"/>
<dbReference type="PRINTS" id="PR01043">
    <property type="entry name" value="TRNASYNTHGLY"/>
</dbReference>
<proteinExistence type="inferred from homology"/>
<dbReference type="FunFam" id="3.30.930.10:FF:000010">
    <property type="entry name" value="Glycyl-tRNA synthetase 1"/>
    <property type="match status" value="1"/>
</dbReference>
<evidence type="ECO:0000256" key="3">
    <source>
        <dbReference type="ARBA" id="ARBA00008226"/>
    </source>
</evidence>
<accession>A0A7S1TEB7</accession>
<dbReference type="FunFam" id="3.40.50.800:FF:000004">
    <property type="entry name" value="Glycine--tRNA ligase 2"/>
    <property type="match status" value="1"/>
</dbReference>
<comment type="catalytic activity">
    <reaction evidence="16">
        <text>2 ATP + H(+) = P(1),P(4)-bis(5'-adenosyl) tetraphosphate + diphosphate</text>
        <dbReference type="Rhea" id="RHEA:34935"/>
        <dbReference type="ChEBI" id="CHEBI:15378"/>
        <dbReference type="ChEBI" id="CHEBI:30616"/>
        <dbReference type="ChEBI" id="CHEBI:33019"/>
        <dbReference type="ChEBI" id="CHEBI:58141"/>
    </reaction>
    <physiologicalReaction direction="left-to-right" evidence="16">
        <dbReference type="Rhea" id="RHEA:34936"/>
    </physiologicalReaction>
</comment>
<dbReference type="EMBL" id="HBGH01010094">
    <property type="protein sequence ID" value="CAD9233468.1"/>
    <property type="molecule type" value="Transcribed_RNA"/>
</dbReference>
<keyword evidence="13" id="KW-0030">Aminoacyl-tRNA synthetase</keyword>
<evidence type="ECO:0000256" key="4">
    <source>
        <dbReference type="ARBA" id="ARBA00011738"/>
    </source>
</evidence>
<dbReference type="FunFam" id="3.30.720.200:FF:000001">
    <property type="entry name" value="Glycine--tRNA ligase 2"/>
    <property type="match status" value="1"/>
</dbReference>
<dbReference type="PANTHER" id="PTHR10745">
    <property type="entry name" value="GLYCYL-TRNA SYNTHETASE/DNA POLYMERASE SUBUNIT GAMMA-2"/>
    <property type="match status" value="1"/>
</dbReference>
<evidence type="ECO:0000256" key="16">
    <source>
        <dbReference type="ARBA" id="ARBA00048436"/>
    </source>
</evidence>
<evidence type="ECO:0000256" key="13">
    <source>
        <dbReference type="ARBA" id="ARBA00023146"/>
    </source>
</evidence>
<dbReference type="CDD" id="cd00858">
    <property type="entry name" value="GlyRS_anticodon"/>
    <property type="match status" value="1"/>
</dbReference>
<dbReference type="PANTHER" id="PTHR10745:SF0">
    <property type="entry name" value="GLYCINE--TRNA LIGASE"/>
    <property type="match status" value="1"/>
</dbReference>
<dbReference type="SUPFAM" id="SSF55681">
    <property type="entry name" value="Class II aaRS and biotin synthetases"/>
    <property type="match status" value="1"/>
</dbReference>
<evidence type="ECO:0000313" key="19">
    <source>
        <dbReference type="EMBL" id="CAD9233468.1"/>
    </source>
</evidence>
<dbReference type="FunFam" id="3.30.40.230:FF:000001">
    <property type="entry name" value="Glycine--tRNA ligase"/>
    <property type="match status" value="1"/>
</dbReference>
<dbReference type="PROSITE" id="PS50862">
    <property type="entry name" value="AA_TRNA_LIGASE_II"/>
    <property type="match status" value="1"/>
</dbReference>
<keyword evidence="8" id="KW-0436">Ligase</keyword>
<feature type="domain" description="Aminoacyl-transfer RNA synthetases class-II family profile" evidence="18">
    <location>
        <begin position="170"/>
        <end position="559"/>
    </location>
</feature>
<evidence type="ECO:0000256" key="17">
    <source>
        <dbReference type="ARBA" id="ARBA00049523"/>
    </source>
</evidence>
<keyword evidence="12" id="KW-0648">Protein biosynthesis</keyword>
<dbReference type="Gene3D" id="3.30.930.10">
    <property type="entry name" value="Bira Bifunctional Protein, Domain 2"/>
    <property type="match status" value="1"/>
</dbReference>
<dbReference type="InterPro" id="IPR033731">
    <property type="entry name" value="GlyRS-like_core"/>
</dbReference>
<evidence type="ECO:0000256" key="6">
    <source>
        <dbReference type="ARBA" id="ARBA00019404"/>
    </source>
</evidence>
<evidence type="ECO:0000256" key="5">
    <source>
        <dbReference type="ARBA" id="ARBA00012829"/>
    </source>
</evidence>
<dbReference type="Gene3D" id="3.30.40.230">
    <property type="match status" value="1"/>
</dbReference>
<dbReference type="SUPFAM" id="SSF52954">
    <property type="entry name" value="Class II aaRS ABD-related"/>
    <property type="match status" value="1"/>
</dbReference>
<dbReference type="CDD" id="cd00774">
    <property type="entry name" value="GlyRS-like_core"/>
    <property type="match status" value="1"/>
</dbReference>
<dbReference type="InterPro" id="IPR004154">
    <property type="entry name" value="Anticodon-bd"/>
</dbReference>
<comment type="subunit">
    <text evidence="4">Homodimer.</text>
</comment>